<sequence length="390" mass="41491">MADQAPIVVVGTGLAGYSLLRELRKHDPDTPVVMLTADDGTSYSKPMLSTGFTKNKDADGLAQASAENMAVQLNAEIRTHVRVVSIEADRHELVVTGEPAGEQRLVYSKLVLAWGAEPVHLNLAGDGQDRVYSINDLMDYRAFRKAVDGARRVAIMGAGLIGCEFANDLRNGGYEVDVIAPDHRVMPGLLPEAAAAAVRSELSALGVGFHLGTVVERVDAVGDGVNLTLASGEQIAADVVISAVGLRPRTEPAEEAGVQTNRAIVVNRALETSVPDIYALGDCAEVDGHVLMYVLPLMACARALAKTLVGERTEVRYGVMPVMVKTPCCPTAVYPPPADAEGQWQVESEGRDVRAEFRSPVGETLGFAVTGDYAVEKQALARKVPAIHSE</sequence>
<feature type="domain" description="FAD/NAD(P)-binding" evidence="9">
    <location>
        <begin position="7"/>
        <end position="287"/>
    </location>
</feature>
<dbReference type="AlphaFoldDB" id="A0A1I3QMV7"/>
<evidence type="ECO:0000256" key="2">
    <source>
        <dbReference type="ARBA" id="ARBA00004496"/>
    </source>
</evidence>
<gene>
    <name evidence="11" type="ORF">SAMN05216429_10277</name>
</gene>
<evidence type="ECO:0000259" key="10">
    <source>
        <dbReference type="Pfam" id="PF18113"/>
    </source>
</evidence>
<reference evidence="11 12" key="1">
    <citation type="submission" date="2016-10" db="EMBL/GenBank/DDBJ databases">
        <authorList>
            <person name="de Groot N.N."/>
        </authorList>
    </citation>
    <scope>NUCLEOTIDE SEQUENCE [LARGE SCALE GENOMIC DNA]</scope>
    <source>
        <strain evidence="11 12">IBRC-M 10445</strain>
    </source>
</reference>
<dbReference type="Proteomes" id="UP000199445">
    <property type="component" value="Unassembled WGS sequence"/>
</dbReference>
<dbReference type="OrthoDB" id="9808980at2"/>
<name>A0A1I3QMV7_9GAMM</name>
<evidence type="ECO:0000256" key="8">
    <source>
        <dbReference type="ARBA" id="ARBA00023027"/>
    </source>
</evidence>
<dbReference type="InterPro" id="IPR050260">
    <property type="entry name" value="FAD-bd_OxRdtase"/>
</dbReference>
<dbReference type="GO" id="GO:0016491">
    <property type="term" value="F:oxidoreductase activity"/>
    <property type="evidence" value="ECO:0007669"/>
    <property type="project" value="UniProtKB-KW"/>
</dbReference>
<evidence type="ECO:0000256" key="3">
    <source>
        <dbReference type="ARBA" id="ARBA00006442"/>
    </source>
</evidence>
<dbReference type="GO" id="GO:0005737">
    <property type="term" value="C:cytoplasm"/>
    <property type="evidence" value="ECO:0007669"/>
    <property type="project" value="UniProtKB-SubCell"/>
</dbReference>
<dbReference type="InterPro" id="IPR036188">
    <property type="entry name" value="FAD/NAD-bd_sf"/>
</dbReference>
<dbReference type="EMBL" id="FOSC01000002">
    <property type="protein sequence ID" value="SFJ35423.1"/>
    <property type="molecule type" value="Genomic_DNA"/>
</dbReference>
<feature type="domain" description="Rubredoxin binding" evidence="10">
    <location>
        <begin position="314"/>
        <end position="383"/>
    </location>
</feature>
<dbReference type="PANTHER" id="PTHR43429:SF3">
    <property type="entry name" value="NITRITE REDUCTASE [NAD(P)H]"/>
    <property type="match status" value="1"/>
</dbReference>
<keyword evidence="8" id="KW-0520">NAD</keyword>
<keyword evidence="6" id="KW-0274">FAD</keyword>
<organism evidence="11 12">
    <name type="scientific">Marinobacter persicus</name>
    <dbReference type="NCBI Taxonomy" id="930118"/>
    <lineage>
        <taxon>Bacteria</taxon>
        <taxon>Pseudomonadati</taxon>
        <taxon>Pseudomonadota</taxon>
        <taxon>Gammaproteobacteria</taxon>
        <taxon>Pseudomonadales</taxon>
        <taxon>Marinobacteraceae</taxon>
        <taxon>Marinobacter</taxon>
    </lineage>
</organism>
<dbReference type="Gene3D" id="3.30.390.120">
    <property type="match status" value="1"/>
</dbReference>
<evidence type="ECO:0000256" key="5">
    <source>
        <dbReference type="ARBA" id="ARBA00022630"/>
    </source>
</evidence>
<dbReference type="InterPro" id="IPR023753">
    <property type="entry name" value="FAD/NAD-binding_dom"/>
</dbReference>
<protein>
    <submittedName>
        <fullName evidence="11">Rubredoxin-NAD+ reductase</fullName>
    </submittedName>
</protein>
<comment type="subcellular location">
    <subcellularLocation>
        <location evidence="2">Cytoplasm</location>
    </subcellularLocation>
</comment>
<evidence type="ECO:0000259" key="9">
    <source>
        <dbReference type="Pfam" id="PF07992"/>
    </source>
</evidence>
<dbReference type="SUPFAM" id="SSF51905">
    <property type="entry name" value="FAD/NAD(P)-binding domain"/>
    <property type="match status" value="1"/>
</dbReference>
<dbReference type="RefSeq" id="WP_091701179.1">
    <property type="nucleotide sequence ID" value="NZ_BMYN01000002.1"/>
</dbReference>
<dbReference type="Pfam" id="PF07992">
    <property type="entry name" value="Pyr_redox_2"/>
    <property type="match status" value="1"/>
</dbReference>
<dbReference type="PANTHER" id="PTHR43429">
    <property type="entry name" value="PYRIDINE NUCLEOTIDE-DISULFIDE OXIDOREDUCTASE DOMAIN-CONTAINING"/>
    <property type="match status" value="1"/>
</dbReference>
<evidence type="ECO:0000256" key="7">
    <source>
        <dbReference type="ARBA" id="ARBA00023002"/>
    </source>
</evidence>
<dbReference type="Gene3D" id="3.50.50.60">
    <property type="entry name" value="FAD/NAD(P)-binding domain"/>
    <property type="match status" value="2"/>
</dbReference>
<dbReference type="PRINTS" id="PR00411">
    <property type="entry name" value="PNDRDTASEI"/>
</dbReference>
<dbReference type="PRINTS" id="PR00368">
    <property type="entry name" value="FADPNR"/>
</dbReference>
<comment type="cofactor">
    <cofactor evidence="1">
        <name>FAD</name>
        <dbReference type="ChEBI" id="CHEBI:57692"/>
    </cofactor>
</comment>
<comment type="similarity">
    <text evidence="3">Belongs to the FAD-dependent oxidoreductase family.</text>
</comment>
<evidence type="ECO:0000256" key="6">
    <source>
        <dbReference type="ARBA" id="ARBA00022827"/>
    </source>
</evidence>
<dbReference type="InterPro" id="IPR041364">
    <property type="entry name" value="Rbx-bd"/>
</dbReference>
<keyword evidence="7" id="KW-0560">Oxidoreductase</keyword>
<keyword evidence="4" id="KW-0963">Cytoplasm</keyword>
<evidence type="ECO:0000256" key="4">
    <source>
        <dbReference type="ARBA" id="ARBA00022490"/>
    </source>
</evidence>
<accession>A0A1I3QMV7</accession>
<evidence type="ECO:0000256" key="1">
    <source>
        <dbReference type="ARBA" id="ARBA00001974"/>
    </source>
</evidence>
<keyword evidence="12" id="KW-1185">Reference proteome</keyword>
<keyword evidence="5" id="KW-0285">Flavoprotein</keyword>
<evidence type="ECO:0000313" key="11">
    <source>
        <dbReference type="EMBL" id="SFJ35423.1"/>
    </source>
</evidence>
<proteinExistence type="inferred from homology"/>
<dbReference type="Pfam" id="PF18113">
    <property type="entry name" value="Rbx_binding"/>
    <property type="match status" value="1"/>
</dbReference>
<evidence type="ECO:0000313" key="12">
    <source>
        <dbReference type="Proteomes" id="UP000199445"/>
    </source>
</evidence>